<dbReference type="Proteomes" id="UP001157017">
    <property type="component" value="Unassembled WGS sequence"/>
</dbReference>
<gene>
    <name evidence="2" type="ORF">GCM10025868_41880</name>
</gene>
<dbReference type="PANTHER" id="PTHR30161">
    <property type="entry name" value="FLAGELLAR EXPORT PROTEIN, MEMBRANE FLHA SUBUNIT-RELATED"/>
    <property type="match status" value="1"/>
</dbReference>
<dbReference type="InterPro" id="IPR042193">
    <property type="entry name" value="FHIPEP_3"/>
</dbReference>
<feature type="compositionally biased region" description="Basic residues" evidence="1">
    <location>
        <begin position="124"/>
        <end position="133"/>
    </location>
</feature>
<feature type="compositionally biased region" description="Low complexity" evidence="1">
    <location>
        <begin position="161"/>
        <end position="170"/>
    </location>
</feature>
<comment type="caution">
    <text evidence="2">The sequence shown here is derived from an EMBL/GenBank/DDBJ whole genome shotgun (WGS) entry which is preliminary data.</text>
</comment>
<dbReference type="InterPro" id="IPR001712">
    <property type="entry name" value="T3SS_FHIPEP"/>
</dbReference>
<dbReference type="Pfam" id="PF00771">
    <property type="entry name" value="FHIPEP"/>
    <property type="match status" value="1"/>
</dbReference>
<keyword evidence="3" id="KW-1185">Reference proteome</keyword>
<reference evidence="3" key="1">
    <citation type="journal article" date="2019" name="Int. J. Syst. Evol. Microbiol.">
        <title>The Global Catalogue of Microorganisms (GCM) 10K type strain sequencing project: providing services to taxonomists for standard genome sequencing and annotation.</title>
        <authorList>
            <consortium name="The Broad Institute Genomics Platform"/>
            <consortium name="The Broad Institute Genome Sequencing Center for Infectious Disease"/>
            <person name="Wu L."/>
            <person name="Ma J."/>
        </authorList>
    </citation>
    <scope>NUCLEOTIDE SEQUENCE [LARGE SCALE GENOMIC DNA]</scope>
    <source>
        <strain evidence="3">NBRC 108730</strain>
    </source>
</reference>
<evidence type="ECO:0000256" key="1">
    <source>
        <dbReference type="SAM" id="MobiDB-lite"/>
    </source>
</evidence>
<accession>A0ABQ6JNI0</accession>
<evidence type="ECO:0000313" key="2">
    <source>
        <dbReference type="EMBL" id="GMA88938.1"/>
    </source>
</evidence>
<name>A0ABQ6JNI0_9ACTN</name>
<sequence length="215" mass="23433">MLITHLAEVVQTHAARLLGREDVKALIDSVRRTHPVVVEELTPALLTTGEIQRVLQGLLAEGISVRDLVRVFEALSQRAKTGADLDGLVEAARLALGPAIADTFAKDGLLQVITLDPGVEQQARRRRPPRRPGRRAEPARRHARAVRRLGDPDPRRRRARGPFARPGVRPRGARPLRRLLAPHVPRLAVLSYAEIDPSLRIETSGVVSGGAAIAA</sequence>
<dbReference type="Gene3D" id="1.10.8.540">
    <property type="entry name" value="FHIPEP family, domain 3"/>
    <property type="match status" value="1"/>
</dbReference>
<proteinExistence type="predicted"/>
<protein>
    <submittedName>
        <fullName evidence="2">Uncharacterized protein</fullName>
    </submittedName>
</protein>
<dbReference type="EMBL" id="BSUZ01000001">
    <property type="protein sequence ID" value="GMA88938.1"/>
    <property type="molecule type" value="Genomic_DNA"/>
</dbReference>
<dbReference type="PANTHER" id="PTHR30161:SF1">
    <property type="entry name" value="FLAGELLAR BIOSYNTHESIS PROTEIN FLHA-RELATED"/>
    <property type="match status" value="1"/>
</dbReference>
<evidence type="ECO:0000313" key="3">
    <source>
        <dbReference type="Proteomes" id="UP001157017"/>
    </source>
</evidence>
<organism evidence="2 3">
    <name type="scientific">Angustibacter aerolatus</name>
    <dbReference type="NCBI Taxonomy" id="1162965"/>
    <lineage>
        <taxon>Bacteria</taxon>
        <taxon>Bacillati</taxon>
        <taxon>Actinomycetota</taxon>
        <taxon>Actinomycetes</taxon>
        <taxon>Kineosporiales</taxon>
        <taxon>Kineosporiaceae</taxon>
    </lineage>
</organism>
<feature type="region of interest" description="Disordered" evidence="1">
    <location>
        <begin position="119"/>
        <end position="171"/>
    </location>
</feature>